<keyword evidence="1" id="KW-0732">Signal</keyword>
<sequence length="180" mass="19261">MRRLFKRGMTIGALLALLFVLLNIFTPSAFAASTRESLQDCNALEVKLNGKQSPTYHCLSKEMQPAIFGRKCVNDGNDLVLYWNGPLYPPSTIPPGPILCVRGAGVLNLNQTFPDGHNWNDQASAWWAGCSAGAFYVDINEGGGAAYFSGGSGTSAPSANFPYGGVGNDQLSSIRLYSDC</sequence>
<organism evidence="2">
    <name type="scientific">Thermosporothrix sp. COM3</name>
    <dbReference type="NCBI Taxonomy" id="2490863"/>
    <lineage>
        <taxon>Bacteria</taxon>
        <taxon>Bacillati</taxon>
        <taxon>Chloroflexota</taxon>
        <taxon>Ktedonobacteria</taxon>
        <taxon>Ktedonobacterales</taxon>
        <taxon>Thermosporotrichaceae</taxon>
        <taxon>Thermosporothrix</taxon>
    </lineage>
</organism>
<name>A0A455SQN1_9CHLR</name>
<evidence type="ECO:0000256" key="1">
    <source>
        <dbReference type="SAM" id="SignalP"/>
    </source>
</evidence>
<reference evidence="2" key="1">
    <citation type="submission" date="2018-12" db="EMBL/GenBank/DDBJ databases">
        <title>Novel natural products biosynthetic potential of the class Ktedonobacteria.</title>
        <authorList>
            <person name="Zheng Y."/>
            <person name="Saitou A."/>
            <person name="Wang C.M."/>
            <person name="Toyoda A."/>
            <person name="Minakuchi Y."/>
            <person name="Sekiguchi Y."/>
            <person name="Ueda K."/>
            <person name="Takano H."/>
            <person name="Sakai Y."/>
            <person name="Yokota A."/>
            <person name="Yabe S."/>
        </authorList>
    </citation>
    <scope>NUCLEOTIDE SEQUENCE</scope>
    <source>
        <strain evidence="2">COM3</strain>
    </source>
</reference>
<protein>
    <submittedName>
        <fullName evidence="2">Uncharacterized protein</fullName>
    </submittedName>
</protein>
<feature type="signal peptide" evidence="1">
    <location>
        <begin position="1"/>
        <end position="31"/>
    </location>
</feature>
<feature type="chain" id="PRO_5019807090" evidence="1">
    <location>
        <begin position="32"/>
        <end position="180"/>
    </location>
</feature>
<dbReference type="EMBL" id="AP019376">
    <property type="protein sequence ID" value="BBH87444.1"/>
    <property type="molecule type" value="Genomic_DNA"/>
</dbReference>
<dbReference type="AlphaFoldDB" id="A0A455SQN1"/>
<accession>A0A455SQN1</accession>
<evidence type="ECO:0000313" key="2">
    <source>
        <dbReference type="EMBL" id="BBH87444.1"/>
    </source>
</evidence>
<proteinExistence type="predicted"/>
<gene>
    <name evidence="2" type="ORF">KTC_21950</name>
</gene>